<comment type="caution">
    <text evidence="1">The sequence shown here is derived from an EMBL/GenBank/DDBJ whole genome shotgun (WGS) entry which is preliminary data.</text>
</comment>
<dbReference type="Proteomes" id="UP000299102">
    <property type="component" value="Unassembled WGS sequence"/>
</dbReference>
<sequence length="82" mass="8843">MKLSKSHVVININVLELVARRCRVEGRRPFVASPVARLALGASSRPSVAGRLALTEGGRKFQGKHSIGIVAAMSVPVRELRL</sequence>
<name>A0A4C1W6P3_EUMVA</name>
<evidence type="ECO:0000313" key="2">
    <source>
        <dbReference type="Proteomes" id="UP000299102"/>
    </source>
</evidence>
<evidence type="ECO:0000313" key="1">
    <source>
        <dbReference type="EMBL" id="GBP46570.1"/>
    </source>
</evidence>
<reference evidence="1 2" key="1">
    <citation type="journal article" date="2019" name="Commun. Biol.">
        <title>The bagworm genome reveals a unique fibroin gene that provides high tensile strength.</title>
        <authorList>
            <person name="Kono N."/>
            <person name="Nakamura H."/>
            <person name="Ohtoshi R."/>
            <person name="Tomita M."/>
            <person name="Numata K."/>
            <person name="Arakawa K."/>
        </authorList>
    </citation>
    <scope>NUCLEOTIDE SEQUENCE [LARGE SCALE GENOMIC DNA]</scope>
</reference>
<organism evidence="1 2">
    <name type="scientific">Eumeta variegata</name>
    <name type="common">Bagworm moth</name>
    <name type="synonym">Eumeta japonica</name>
    <dbReference type="NCBI Taxonomy" id="151549"/>
    <lineage>
        <taxon>Eukaryota</taxon>
        <taxon>Metazoa</taxon>
        <taxon>Ecdysozoa</taxon>
        <taxon>Arthropoda</taxon>
        <taxon>Hexapoda</taxon>
        <taxon>Insecta</taxon>
        <taxon>Pterygota</taxon>
        <taxon>Neoptera</taxon>
        <taxon>Endopterygota</taxon>
        <taxon>Lepidoptera</taxon>
        <taxon>Glossata</taxon>
        <taxon>Ditrysia</taxon>
        <taxon>Tineoidea</taxon>
        <taxon>Psychidae</taxon>
        <taxon>Oiketicinae</taxon>
        <taxon>Eumeta</taxon>
    </lineage>
</organism>
<keyword evidence="2" id="KW-1185">Reference proteome</keyword>
<dbReference type="EMBL" id="BGZK01000486">
    <property type="protein sequence ID" value="GBP46570.1"/>
    <property type="molecule type" value="Genomic_DNA"/>
</dbReference>
<dbReference type="AlphaFoldDB" id="A0A4C1W6P3"/>
<proteinExistence type="predicted"/>
<gene>
    <name evidence="1" type="ORF">EVAR_21726_1</name>
</gene>
<accession>A0A4C1W6P3</accession>
<protein>
    <submittedName>
        <fullName evidence="1">Uncharacterized protein</fullName>
    </submittedName>
</protein>